<feature type="transmembrane region" description="Helical" evidence="1">
    <location>
        <begin position="312"/>
        <end position="328"/>
    </location>
</feature>
<keyword evidence="3" id="KW-1185">Reference proteome</keyword>
<feature type="transmembrane region" description="Helical" evidence="1">
    <location>
        <begin position="468"/>
        <end position="493"/>
    </location>
</feature>
<evidence type="ECO:0008006" key="4">
    <source>
        <dbReference type="Google" id="ProtNLM"/>
    </source>
</evidence>
<feature type="transmembrane region" description="Helical" evidence="1">
    <location>
        <begin position="88"/>
        <end position="110"/>
    </location>
</feature>
<keyword evidence="1" id="KW-0472">Membrane</keyword>
<feature type="transmembrane region" description="Helical" evidence="1">
    <location>
        <begin position="358"/>
        <end position="379"/>
    </location>
</feature>
<accession>A0AAU0MFG5</accession>
<evidence type="ECO:0000313" key="3">
    <source>
        <dbReference type="Proteomes" id="UP001329313"/>
    </source>
</evidence>
<reference evidence="2 3" key="1">
    <citation type="submission" date="2023-10" db="EMBL/GenBank/DDBJ databases">
        <title>Y20.</title>
        <authorList>
            <person name="Zhang G."/>
            <person name="Ding Y."/>
        </authorList>
    </citation>
    <scope>NUCLEOTIDE SEQUENCE [LARGE SCALE GENOMIC DNA]</scope>
    <source>
        <strain evidence="2 3">Y20</strain>
    </source>
</reference>
<evidence type="ECO:0000313" key="2">
    <source>
        <dbReference type="EMBL" id="WOQ68597.1"/>
    </source>
</evidence>
<protein>
    <recommendedName>
        <fullName evidence="4">ABC-2 type transport system permease protein</fullName>
    </recommendedName>
</protein>
<dbReference type="AlphaFoldDB" id="A0AAU0MFG5"/>
<proteinExistence type="predicted"/>
<feature type="transmembrane region" description="Helical" evidence="1">
    <location>
        <begin position="116"/>
        <end position="145"/>
    </location>
</feature>
<feature type="transmembrane region" description="Helical" evidence="1">
    <location>
        <begin position="285"/>
        <end position="306"/>
    </location>
</feature>
<keyword evidence="1" id="KW-0812">Transmembrane</keyword>
<feature type="transmembrane region" description="Helical" evidence="1">
    <location>
        <begin position="166"/>
        <end position="186"/>
    </location>
</feature>
<feature type="transmembrane region" description="Helical" evidence="1">
    <location>
        <begin position="220"/>
        <end position="243"/>
    </location>
</feature>
<dbReference type="KEGG" id="mliy:RYJ27_07635"/>
<organism evidence="2 3">
    <name type="scientific">Microbacterium limosum</name>
    <dbReference type="NCBI Taxonomy" id="3079935"/>
    <lineage>
        <taxon>Bacteria</taxon>
        <taxon>Bacillati</taxon>
        <taxon>Actinomycetota</taxon>
        <taxon>Actinomycetes</taxon>
        <taxon>Micrococcales</taxon>
        <taxon>Microbacteriaceae</taxon>
        <taxon>Microbacterium</taxon>
    </lineage>
</organism>
<dbReference type="EMBL" id="CP137080">
    <property type="protein sequence ID" value="WOQ68597.1"/>
    <property type="molecule type" value="Genomic_DNA"/>
</dbReference>
<dbReference type="RefSeq" id="WP_330169738.1">
    <property type="nucleotide sequence ID" value="NZ_CP137080.1"/>
</dbReference>
<dbReference type="Proteomes" id="UP001329313">
    <property type="component" value="Chromosome"/>
</dbReference>
<sequence length="506" mass="50526">MAAQLLRLRISLLLASARGDRRAAVRSVLGGVLLGLGAVLIWPLAGALSRESGALTTFAVLLGTAVTASFFLMPVLTRAEDPLDPRRFAVIGVAPLPLAAAVFGASFLSVPVVATAIAAAGIAASAGLGVVTAVLAVLIALATAVGAARLGFALAAQLPRRRRPSLVVVVAVLLAAAPAAAAVGALTGVPPTGAVDAAASALVVSPLAAPWALLSGGGDAWAVAVITLVVTLAAWAAVTVGLLRAPARRPVPRRAGLGWFGVMPGNPAGAIGARSMIYWLHDRRYLTNIAIVPVAALLVTLPPLVAGVPAELVALIPVPLAALFLGWLPHDDVAYDHTAIWMHVAAGVRGAADRAGRLVPILLFGTPVLVVGAVLASTLSGQADLLPALLGVSAALFLGGLGLSSIASALAPYAVTRPGDSPFRQPQRAGSSGVWSQALVLLGALAAAAPSLWWGVRALSGDAGAADAALALGLGAGLVLLVAGIFAGGAIFARRGTRLLEHAEMV</sequence>
<name>A0AAU0MFG5_9MICO</name>
<feature type="transmembrane region" description="Helical" evidence="1">
    <location>
        <begin position="434"/>
        <end position="456"/>
    </location>
</feature>
<gene>
    <name evidence="2" type="ORF">RYJ27_07635</name>
</gene>
<feature type="transmembrane region" description="Helical" evidence="1">
    <location>
        <begin position="28"/>
        <end position="48"/>
    </location>
</feature>
<keyword evidence="1" id="KW-1133">Transmembrane helix</keyword>
<feature type="transmembrane region" description="Helical" evidence="1">
    <location>
        <begin position="385"/>
        <end position="413"/>
    </location>
</feature>
<evidence type="ECO:0000256" key="1">
    <source>
        <dbReference type="SAM" id="Phobius"/>
    </source>
</evidence>
<feature type="transmembrane region" description="Helical" evidence="1">
    <location>
        <begin position="54"/>
        <end position="76"/>
    </location>
</feature>